<comment type="caution">
    <text evidence="2">The sequence shown here is derived from an EMBL/GenBank/DDBJ whole genome shotgun (WGS) entry which is preliminary data.</text>
</comment>
<dbReference type="PANTHER" id="PTHR43162">
    <property type="match status" value="1"/>
</dbReference>
<evidence type="ECO:0000259" key="1">
    <source>
        <dbReference type="Pfam" id="PF13460"/>
    </source>
</evidence>
<dbReference type="RefSeq" id="WP_357782349.1">
    <property type="nucleotide sequence ID" value="NZ_JBFAKC010000004.1"/>
</dbReference>
<keyword evidence="2" id="KW-0560">Oxidoreductase</keyword>
<evidence type="ECO:0000313" key="3">
    <source>
        <dbReference type="Proteomes" id="UP001551695"/>
    </source>
</evidence>
<dbReference type="InterPro" id="IPR036291">
    <property type="entry name" value="NAD(P)-bd_dom_sf"/>
</dbReference>
<dbReference type="SUPFAM" id="SSF51735">
    <property type="entry name" value="NAD(P)-binding Rossmann-fold domains"/>
    <property type="match status" value="1"/>
</dbReference>
<organism evidence="2 3">
    <name type="scientific">Nocardia aurea</name>
    <dbReference type="NCBI Taxonomy" id="2144174"/>
    <lineage>
        <taxon>Bacteria</taxon>
        <taxon>Bacillati</taxon>
        <taxon>Actinomycetota</taxon>
        <taxon>Actinomycetes</taxon>
        <taxon>Mycobacteriales</taxon>
        <taxon>Nocardiaceae</taxon>
        <taxon>Nocardia</taxon>
    </lineage>
</organism>
<dbReference type="Pfam" id="PF13460">
    <property type="entry name" value="NAD_binding_10"/>
    <property type="match status" value="1"/>
</dbReference>
<dbReference type="EMBL" id="JBFAKC010000004">
    <property type="protein sequence ID" value="MEV0708083.1"/>
    <property type="molecule type" value="Genomic_DNA"/>
</dbReference>
<dbReference type="GO" id="GO:0003955">
    <property type="term" value="F:NAD(P)H dehydrogenase (quinone) activity"/>
    <property type="evidence" value="ECO:0007669"/>
    <property type="project" value="UniProtKB-EC"/>
</dbReference>
<reference evidence="2 3" key="1">
    <citation type="submission" date="2024-06" db="EMBL/GenBank/DDBJ databases">
        <title>The Natural Products Discovery Center: Release of the First 8490 Sequenced Strains for Exploring Actinobacteria Biosynthetic Diversity.</title>
        <authorList>
            <person name="Kalkreuter E."/>
            <person name="Kautsar S.A."/>
            <person name="Yang D."/>
            <person name="Bader C.D."/>
            <person name="Teijaro C.N."/>
            <person name="Fluegel L."/>
            <person name="Davis C.M."/>
            <person name="Simpson J.R."/>
            <person name="Lauterbach L."/>
            <person name="Steele A.D."/>
            <person name="Gui C."/>
            <person name="Meng S."/>
            <person name="Li G."/>
            <person name="Viehrig K."/>
            <person name="Ye F."/>
            <person name="Su P."/>
            <person name="Kiefer A.F."/>
            <person name="Nichols A."/>
            <person name="Cepeda A.J."/>
            <person name="Yan W."/>
            <person name="Fan B."/>
            <person name="Jiang Y."/>
            <person name="Adhikari A."/>
            <person name="Zheng C.-J."/>
            <person name="Schuster L."/>
            <person name="Cowan T.M."/>
            <person name="Smanski M.J."/>
            <person name="Chevrette M.G."/>
            <person name="De Carvalho L.P.S."/>
            <person name="Shen B."/>
        </authorList>
    </citation>
    <scope>NUCLEOTIDE SEQUENCE [LARGE SCALE GENOMIC DNA]</scope>
    <source>
        <strain evidence="2 3">NPDC050403</strain>
    </source>
</reference>
<name>A0ABV3FRM5_9NOCA</name>
<protein>
    <submittedName>
        <fullName evidence="2">SDR family oxidoreductase</fullName>
        <ecNumber evidence="2">1.6.5.2</ecNumber>
    </submittedName>
</protein>
<dbReference type="Proteomes" id="UP001551695">
    <property type="component" value="Unassembled WGS sequence"/>
</dbReference>
<proteinExistence type="predicted"/>
<dbReference type="Gene3D" id="3.40.50.720">
    <property type="entry name" value="NAD(P)-binding Rossmann-like Domain"/>
    <property type="match status" value="1"/>
</dbReference>
<evidence type="ECO:0000313" key="2">
    <source>
        <dbReference type="EMBL" id="MEV0708083.1"/>
    </source>
</evidence>
<keyword evidence="3" id="KW-1185">Reference proteome</keyword>
<dbReference type="CDD" id="cd05269">
    <property type="entry name" value="TMR_SDR_a"/>
    <property type="match status" value="1"/>
</dbReference>
<dbReference type="Gene3D" id="3.90.25.10">
    <property type="entry name" value="UDP-galactose 4-epimerase, domain 1"/>
    <property type="match status" value="1"/>
</dbReference>
<gene>
    <name evidence="2" type="ORF">AB0I48_10995</name>
</gene>
<dbReference type="EC" id="1.6.5.2" evidence="2"/>
<dbReference type="PANTHER" id="PTHR43162:SF1">
    <property type="entry name" value="PRESTALK A DIFFERENTIATION PROTEIN A"/>
    <property type="match status" value="1"/>
</dbReference>
<feature type="domain" description="NAD(P)-binding" evidence="1">
    <location>
        <begin position="7"/>
        <end position="158"/>
    </location>
</feature>
<dbReference type="InterPro" id="IPR016040">
    <property type="entry name" value="NAD(P)-bd_dom"/>
</dbReference>
<sequence length="295" mass="31264">MMILVTGATGSIGRPLVRRLRQQNQPFRALVRTPERGRDLDCEVVVGDFDDPASIETALAGIEQVFLCSPGAEPTPGQQPMIAQQTTVIDAAVRAGVRRIVKISVLGARPGGLLAEGAHAEIEARLEASGLDWTIVRPSGFMQNFLTGAGAFTSGGDLIGAYGQGRVSYIDCVDIAACAAVLLGDDLGNRQRFVLTGPEALTHTEIADTLSEAVGRTISYIDRPPAEFADNLTAQGLPASFAADVASLYEGVANGSAAEITSVVGDLTGRSATTFADFLARERELLRQWPPQHYR</sequence>
<dbReference type="InterPro" id="IPR051604">
    <property type="entry name" value="Ergot_Alk_Oxidoreductase"/>
</dbReference>
<accession>A0ABV3FRM5</accession>